<proteinExistence type="predicted"/>
<dbReference type="AlphaFoldDB" id="A0A5N6ZHD2"/>
<organism evidence="1 2">
    <name type="scientific">Aspergillus caelatus</name>
    <dbReference type="NCBI Taxonomy" id="61420"/>
    <lineage>
        <taxon>Eukaryota</taxon>
        <taxon>Fungi</taxon>
        <taxon>Dikarya</taxon>
        <taxon>Ascomycota</taxon>
        <taxon>Pezizomycotina</taxon>
        <taxon>Eurotiomycetes</taxon>
        <taxon>Eurotiomycetidae</taxon>
        <taxon>Eurotiales</taxon>
        <taxon>Aspergillaceae</taxon>
        <taxon>Aspergillus</taxon>
        <taxon>Aspergillus subgen. Circumdati</taxon>
    </lineage>
</organism>
<keyword evidence="2" id="KW-1185">Reference proteome</keyword>
<evidence type="ECO:0000313" key="1">
    <source>
        <dbReference type="EMBL" id="KAE8357074.1"/>
    </source>
</evidence>
<dbReference type="RefSeq" id="XP_031920155.1">
    <property type="nucleotide sequence ID" value="XM_032073782.1"/>
</dbReference>
<dbReference type="GeneID" id="43658228"/>
<dbReference type="Proteomes" id="UP000326268">
    <property type="component" value="Unassembled WGS sequence"/>
</dbReference>
<sequence length="89" mass="10186">MLDIYAVEYLRNAACRVKWSRHWTIVLGESEGSLVERNGDVNIRESLSVRSRAKSVTGGKPKVVRLMSHLTSNLINQGLSWGRFDWHVF</sequence>
<dbReference type="EMBL" id="ML738223">
    <property type="protein sequence ID" value="KAE8357074.1"/>
    <property type="molecule type" value="Genomic_DNA"/>
</dbReference>
<accession>A0A5N6ZHD2</accession>
<evidence type="ECO:0000313" key="2">
    <source>
        <dbReference type="Proteomes" id="UP000326268"/>
    </source>
</evidence>
<gene>
    <name evidence="1" type="ORF">BDV27DRAFT_164898</name>
</gene>
<name>A0A5N6ZHD2_9EURO</name>
<protein>
    <submittedName>
        <fullName evidence="1">Uncharacterized protein</fullName>
    </submittedName>
</protein>
<reference evidence="1 2" key="1">
    <citation type="submission" date="2019-04" db="EMBL/GenBank/DDBJ databases">
        <title>Friends and foes A comparative genomics studyof 23 Aspergillus species from section Flavi.</title>
        <authorList>
            <consortium name="DOE Joint Genome Institute"/>
            <person name="Kjaerbolling I."/>
            <person name="Vesth T."/>
            <person name="Frisvad J.C."/>
            <person name="Nybo J.L."/>
            <person name="Theobald S."/>
            <person name="Kildgaard S."/>
            <person name="Isbrandt T."/>
            <person name="Kuo A."/>
            <person name="Sato A."/>
            <person name="Lyhne E.K."/>
            <person name="Kogle M.E."/>
            <person name="Wiebenga A."/>
            <person name="Kun R.S."/>
            <person name="Lubbers R.J."/>
            <person name="Makela M.R."/>
            <person name="Barry K."/>
            <person name="Chovatia M."/>
            <person name="Clum A."/>
            <person name="Daum C."/>
            <person name="Haridas S."/>
            <person name="He G."/>
            <person name="LaButti K."/>
            <person name="Lipzen A."/>
            <person name="Mondo S."/>
            <person name="Riley R."/>
            <person name="Salamov A."/>
            <person name="Simmons B.A."/>
            <person name="Magnuson J.K."/>
            <person name="Henrissat B."/>
            <person name="Mortensen U.H."/>
            <person name="Larsen T.O."/>
            <person name="Devries R.P."/>
            <person name="Grigoriev I.V."/>
            <person name="Machida M."/>
            <person name="Baker S.E."/>
            <person name="Andersen M.R."/>
        </authorList>
    </citation>
    <scope>NUCLEOTIDE SEQUENCE [LARGE SCALE GENOMIC DNA]</scope>
    <source>
        <strain evidence="1 2">CBS 763.97</strain>
    </source>
</reference>